<dbReference type="EMBL" id="JAKZGS010000015">
    <property type="protein sequence ID" value="MCH7399437.1"/>
    <property type="molecule type" value="Genomic_DNA"/>
</dbReference>
<keyword evidence="7" id="KW-1185">Reference proteome</keyword>
<feature type="non-terminal residue" evidence="6">
    <location>
        <position position="2329"/>
    </location>
</feature>
<dbReference type="InterPro" id="IPR041286">
    <property type="entry name" value="MBG_2"/>
</dbReference>
<accession>A0ABS9US45</accession>
<dbReference type="Pfam" id="PF19078">
    <property type="entry name" value="Big_12"/>
    <property type="match status" value="2"/>
</dbReference>
<feature type="chain" id="PRO_5046584450" evidence="4">
    <location>
        <begin position="24"/>
        <end position="2329"/>
    </location>
</feature>
<reference evidence="6" key="1">
    <citation type="submission" date="2022-03" db="EMBL/GenBank/DDBJ databases">
        <title>De novo assembled genomes of Belliella spp. (Cyclobacteriaceae) strains.</title>
        <authorList>
            <person name="Szabo A."/>
            <person name="Korponai K."/>
            <person name="Felfoldi T."/>
        </authorList>
    </citation>
    <scope>NUCLEOTIDE SEQUENCE</scope>
    <source>
        <strain evidence="6">DSM 107340</strain>
    </source>
</reference>
<protein>
    <submittedName>
        <fullName evidence="6">Ig-like domain-containing protein</fullName>
    </submittedName>
</protein>
<sequence>MKKNLLTYLIFIAFFAAFLPQKATGQITTIDFENPPSIGAIQSISIGGFTFASDLTNGFNIGFFNNLGEGGTWGLGDNNIPVGGLKEWKISKNDEAEFQFRSVYIKDRGFGAINYGEIQGFKNGIAVGAKKSIQFDGVKDFVADPDFYEVDEIVISGQDINVILDNFTFGTVFEDGVNIPTEVSSIILNAAPLSNVSSVTFSVNFSKPAFNVSVDDFQLTRIGSANGTIASVTGSGTAYTVTVNNITGDGSLRLDLRSGTNISNVNGNTGTPAFTSGQSHFVSPCLIETFEDETIGSKIFTTGTNSFTITGDLEVYRGSPLNVGIGGSRNVLKNTGSGTYTISSVDDKLIFLNTIGFYLSSFADGNAPTGSGILTLRGLRNGDAVFSNEKNSGFETGTTNNGYTIVDFATEGGTGLSTIGIDQLEIEIGGGFVYLNIDNFGFCSDTEAPSGYSVSIDQDPINLNNQNNVNFTFANAEIGTRYNYTFSSSGGGTNVTGSGNVTSIDQTITGINLSGLAEGTITLNVTLTDIPGNVGDVESDTVTKSLNPILDGGRRIDYRENDPPISFSSGGTLLVLTNGVNINQAAITFLDKIDGDVLAVGDTGPYAVSTDGDVITFSGTGTAAQMSAALNSITYVHNGADPDRAGSDQTRAVEIFVVDASGRFSPTIRIDIGIESINDAPTMVSLPSEVTVTENAASTLDLSAATFSDIDAGTFPISLTLQVNTGILQAISGSGVVIGGSGTTSMTLTGSQFAIDEYLNTPSNIQYTGAVGIRGNNAALLTVFANDGGNTGTGGGTSVELGTVNIDIVEANNVPTVDNPIEDQEAIQDVLFDFAFAANTFEDVDGDDLIYSAQLSGGGVLPAWLTFDGENRRFSGTPSNSDVGILSVELVADDENGGVVSTTFDIVVANVNDEPTLANPIVDQNAIENQLFTFRFADNTFNDIDVGDVLTYSAQLTGGDPLPTWLTFDGSEQTFSGTPGNNDVETLSIEVIASDGEYTISASFDLTIQGVNDAPVIFAPFSISIFEDEPEGLTGISFTDIDAGSADVLVTLEVNSGTLAARSGDGVIVGGNSTSLTLTGSVDDINSFLANEELTFTTSLNSTENVTLSIVIDDQGNTGSGGAQSDNATVSLVVTAVNDAPVNTVPGTQSVAQNETLTFSADNGNQISVSDVDLGSNSIEITINASNGLISLANTNGLIFTQGSGTNDGIMNFTGTLVNVNNALDGMIFTPFSGLSGTGSLGITSNDQGFSGSGGAQSDTDVISITINPINPVVTSVSSSTANGSYKVGDQILIQVIFDQPVDVNTAEGLPTLILETGGVDRASSYVDGSGSTILNFIYTIQLGDFSADLDYLGIYAFNLNGAIIENGNNISAELALPAPGTANSLSGQKNIVVDGIVPVVSSVSVPPNGIYSLGQNLDFLVNFSEAVIVNGSPQFSLIVGSTSRQANYSSGSGTSALFFSYIVQSGDLDLNGIVAQTLSLNSGTLRDAAGNDANLALNGIGSTSQVLVDGVQPTVVSLNLNNTSLTIGQTSTLTVVFSERISSLETADFSVQNGNLSSLSSSDGGLTWTATLTPNSGIEAGTNIITLDNLGYTDLAGNSGTGTTDSNNFAVDTQRPTATVTVSDTQLIVGETTLVTVVFSEAISELNLEDFSVANGSLSALSSLDGGITWTAILTPELNVKVPNNIIQLDNTGYQDLAGNSGLGTTNSNSYSVDTVNPFGYSVSIIPELVNSVNQNDFSFNLLDGEIGATYSFTITSSAGGNVVLGNGTISSSNQQIGGIDVSGLPDGELTLTVTLINGSGNEGAPVNDTTEKRLPSELTIRVVQNADENGVNGLFEIVTDNIFGAITMLELEIGGTATPGEDYTPIPIGILFPGNTTSVLIPIEVIDDLDVEGDETVTIRLVRTDNSLVTIGEPSQATLTIADNDVPRQLTITPDVNQQKVYGDNDPTSFSYTASGFDSGDDETIIQGSLTRQVGEDVGTYSYTLGNLHAGSNYELIFNPGVFTITPATLSIEVDDLEKLYGAEEADYSYTASGFRRDDSAAILEGTIGRSGGEDVGTYQFNLGTLSAGANYNLLLISNPLRITPAPLTITADDKQKTFSQANPTLTFSYAGLVNGDTQVADEPIIATTATEASPVGNYQITLSGGSDPNYSISIFNGTLIVNPADISGIGFDDASFVFDGTGKSLEITGTLPAGTSVAYADNSRTNVGTQQATATITGSNFQTLVLTADLEITAAEITGITFDDASFVFDGSEKSIEITGTLPAGTSVSYADNSRTNVGTQEAIATITGSNFQTLVLTADLEITAAEITGITFDDASFVFDGSEKS</sequence>
<dbReference type="PROSITE" id="PS50268">
    <property type="entry name" value="CADHERIN_2"/>
    <property type="match status" value="1"/>
</dbReference>
<evidence type="ECO:0000256" key="1">
    <source>
        <dbReference type="ARBA" id="ARBA00022729"/>
    </source>
</evidence>
<dbReference type="SUPFAM" id="SSF49313">
    <property type="entry name" value="Cadherin-like"/>
    <property type="match status" value="2"/>
</dbReference>
<dbReference type="SMART" id="SM00736">
    <property type="entry name" value="CADG"/>
    <property type="match status" value="2"/>
</dbReference>
<evidence type="ECO:0000256" key="2">
    <source>
        <dbReference type="ARBA" id="ARBA00022737"/>
    </source>
</evidence>
<dbReference type="InterPro" id="IPR015919">
    <property type="entry name" value="Cadherin-like_sf"/>
</dbReference>
<dbReference type="InterPro" id="IPR038081">
    <property type="entry name" value="CalX-like_sf"/>
</dbReference>
<dbReference type="SUPFAM" id="SSF141072">
    <property type="entry name" value="CalX-like"/>
    <property type="match status" value="1"/>
</dbReference>
<dbReference type="InterPro" id="IPR006644">
    <property type="entry name" value="Cadg"/>
</dbReference>
<dbReference type="InterPro" id="IPR003644">
    <property type="entry name" value="Calx_beta"/>
</dbReference>
<dbReference type="PANTHER" id="PTHR21559">
    <property type="entry name" value="DYSTROGLYCAN-RELATED"/>
    <property type="match status" value="1"/>
</dbReference>
<dbReference type="Gene3D" id="2.60.40.2030">
    <property type="match status" value="1"/>
</dbReference>
<keyword evidence="2" id="KW-0677">Repeat</keyword>
<keyword evidence="3" id="KW-0106">Calcium</keyword>
<dbReference type="RefSeq" id="WP_241275934.1">
    <property type="nucleotide sequence ID" value="NZ_JAKZGS010000015.1"/>
</dbReference>
<name>A0ABS9US45_9BACT</name>
<dbReference type="Pfam" id="PF18676">
    <property type="entry name" value="MBG_2"/>
    <property type="match status" value="3"/>
</dbReference>
<gene>
    <name evidence="6" type="ORF">MM236_15650</name>
</gene>
<keyword evidence="1 4" id="KW-0732">Signal</keyword>
<dbReference type="Proteomes" id="UP001165488">
    <property type="component" value="Unassembled WGS sequence"/>
</dbReference>
<comment type="caution">
    <text evidence="6">The sequence shown here is derived from an EMBL/GenBank/DDBJ whole genome shotgun (WGS) entry which is preliminary data.</text>
</comment>
<dbReference type="InterPro" id="IPR002126">
    <property type="entry name" value="Cadherin-like_dom"/>
</dbReference>
<dbReference type="PANTHER" id="PTHR21559:SF21">
    <property type="entry name" value="DYSTROGLYCAN 1"/>
    <property type="match status" value="1"/>
</dbReference>
<evidence type="ECO:0000313" key="6">
    <source>
        <dbReference type="EMBL" id="MCH7399437.1"/>
    </source>
</evidence>
<evidence type="ECO:0000256" key="4">
    <source>
        <dbReference type="SAM" id="SignalP"/>
    </source>
</evidence>
<feature type="domain" description="Cadherin" evidence="5">
    <location>
        <begin position="1017"/>
        <end position="1143"/>
    </location>
</feature>
<feature type="signal peptide" evidence="4">
    <location>
        <begin position="1"/>
        <end position="23"/>
    </location>
</feature>
<evidence type="ECO:0000313" key="7">
    <source>
        <dbReference type="Proteomes" id="UP001165488"/>
    </source>
</evidence>
<evidence type="ECO:0000259" key="5">
    <source>
        <dbReference type="PROSITE" id="PS50268"/>
    </source>
</evidence>
<dbReference type="Gene3D" id="2.60.40.10">
    <property type="entry name" value="Immunoglobulins"/>
    <property type="match status" value="2"/>
</dbReference>
<dbReference type="Pfam" id="PF03160">
    <property type="entry name" value="Calx-beta"/>
    <property type="match status" value="1"/>
</dbReference>
<organism evidence="6 7">
    <name type="scientific">Belliella calami</name>
    <dbReference type="NCBI Taxonomy" id="2923436"/>
    <lineage>
        <taxon>Bacteria</taxon>
        <taxon>Pseudomonadati</taxon>
        <taxon>Bacteroidota</taxon>
        <taxon>Cytophagia</taxon>
        <taxon>Cytophagales</taxon>
        <taxon>Cyclobacteriaceae</taxon>
        <taxon>Belliella</taxon>
    </lineage>
</organism>
<evidence type="ECO:0000256" key="3">
    <source>
        <dbReference type="ARBA" id="ARBA00022837"/>
    </source>
</evidence>
<dbReference type="Pfam" id="PF05345">
    <property type="entry name" value="He_PIG"/>
    <property type="match status" value="2"/>
</dbReference>
<dbReference type="InterPro" id="IPR013783">
    <property type="entry name" value="Ig-like_fold"/>
</dbReference>
<dbReference type="InterPro" id="IPR044048">
    <property type="entry name" value="Big_12"/>
</dbReference>
<dbReference type="Gene3D" id="3.30.160.710">
    <property type="match status" value="1"/>
</dbReference>
<proteinExistence type="predicted"/>